<name>A0A9J5Z9L9_SOLCO</name>
<dbReference type="InterPro" id="IPR052439">
    <property type="entry name" value="F-box/Kelch-repeat"/>
</dbReference>
<accession>A0A9J5Z9L9</accession>
<proteinExistence type="predicted"/>
<dbReference type="PANTHER" id="PTHR46122">
    <property type="entry name" value="GALACTOSE OXIDASE/KELCH REPEAT PROTEIN-RELATED"/>
    <property type="match status" value="1"/>
</dbReference>
<dbReference type="AlphaFoldDB" id="A0A9J5Z9L9"/>
<evidence type="ECO:0000256" key="1">
    <source>
        <dbReference type="ARBA" id="ARBA00022441"/>
    </source>
</evidence>
<dbReference type="EMBL" id="JACXVP010000004">
    <property type="protein sequence ID" value="KAG5608164.1"/>
    <property type="molecule type" value="Genomic_DNA"/>
</dbReference>
<evidence type="ECO:0000313" key="4">
    <source>
        <dbReference type="Proteomes" id="UP000824120"/>
    </source>
</evidence>
<sequence>MSISPKLAEPNKHLGSFICIPDDQVFVSTVTTNDMDKISFPNTSSSLAVRIELLVYGKYTKNTWSSRMQMNAPRCLFCSTSFGEISILAGGCDSWGVRCVLQYLWIEILCNWRHWKNRVIKGAIDTVWRLILSETGKWTEISSMSPV</sequence>
<dbReference type="InterPro" id="IPR015915">
    <property type="entry name" value="Kelch-typ_b-propeller"/>
</dbReference>
<comment type="caution">
    <text evidence="3">The sequence shown here is derived from an EMBL/GenBank/DDBJ whole genome shotgun (WGS) entry which is preliminary data.</text>
</comment>
<keyword evidence="1" id="KW-0880">Kelch repeat</keyword>
<dbReference type="Proteomes" id="UP000824120">
    <property type="component" value="Chromosome 4"/>
</dbReference>
<dbReference type="PANTHER" id="PTHR46122:SF2">
    <property type="entry name" value="F-BOX_KELCH-REPEAT PROTEIN SKIP11"/>
    <property type="match status" value="1"/>
</dbReference>
<gene>
    <name evidence="3" type="ORF">H5410_019445</name>
</gene>
<organism evidence="3 4">
    <name type="scientific">Solanum commersonii</name>
    <name type="common">Commerson's wild potato</name>
    <name type="synonym">Commerson's nightshade</name>
    <dbReference type="NCBI Taxonomy" id="4109"/>
    <lineage>
        <taxon>Eukaryota</taxon>
        <taxon>Viridiplantae</taxon>
        <taxon>Streptophyta</taxon>
        <taxon>Embryophyta</taxon>
        <taxon>Tracheophyta</taxon>
        <taxon>Spermatophyta</taxon>
        <taxon>Magnoliopsida</taxon>
        <taxon>eudicotyledons</taxon>
        <taxon>Gunneridae</taxon>
        <taxon>Pentapetalae</taxon>
        <taxon>asterids</taxon>
        <taxon>lamiids</taxon>
        <taxon>Solanales</taxon>
        <taxon>Solanaceae</taxon>
        <taxon>Solanoideae</taxon>
        <taxon>Solaneae</taxon>
        <taxon>Solanum</taxon>
    </lineage>
</organism>
<keyword evidence="4" id="KW-1185">Reference proteome</keyword>
<keyword evidence="2" id="KW-0677">Repeat</keyword>
<evidence type="ECO:0000256" key="2">
    <source>
        <dbReference type="ARBA" id="ARBA00022737"/>
    </source>
</evidence>
<dbReference type="Gene3D" id="2.120.10.80">
    <property type="entry name" value="Kelch-type beta propeller"/>
    <property type="match status" value="1"/>
</dbReference>
<dbReference type="GO" id="GO:0005634">
    <property type="term" value="C:nucleus"/>
    <property type="evidence" value="ECO:0007669"/>
    <property type="project" value="TreeGrafter"/>
</dbReference>
<protein>
    <submittedName>
        <fullName evidence="3">Uncharacterized protein</fullName>
    </submittedName>
</protein>
<evidence type="ECO:0000313" key="3">
    <source>
        <dbReference type="EMBL" id="KAG5608164.1"/>
    </source>
</evidence>
<dbReference type="OrthoDB" id="191037at2759"/>
<reference evidence="3 4" key="1">
    <citation type="submission" date="2020-09" db="EMBL/GenBank/DDBJ databases">
        <title>De no assembly of potato wild relative species, Solanum commersonii.</title>
        <authorList>
            <person name="Cho K."/>
        </authorList>
    </citation>
    <scope>NUCLEOTIDE SEQUENCE [LARGE SCALE GENOMIC DNA]</scope>
    <source>
        <strain evidence="3">LZ3.2</strain>
        <tissue evidence="3">Leaf</tissue>
    </source>
</reference>